<dbReference type="GO" id="GO:0003700">
    <property type="term" value="F:DNA-binding transcription factor activity"/>
    <property type="evidence" value="ECO:0007669"/>
    <property type="project" value="InterPro"/>
</dbReference>
<dbReference type="SMART" id="SM00355">
    <property type="entry name" value="ZnF_C2H2"/>
    <property type="match status" value="2"/>
</dbReference>
<dbReference type="InterPro" id="IPR044653">
    <property type="entry name" value="AZF1/2/3-like"/>
</dbReference>
<keyword evidence="5" id="KW-0805">Transcription regulation</keyword>
<organism evidence="10 11">
    <name type="scientific">Aegilops tauschii subsp. strangulata</name>
    <name type="common">Goatgrass</name>
    <dbReference type="NCBI Taxonomy" id="200361"/>
    <lineage>
        <taxon>Eukaryota</taxon>
        <taxon>Viridiplantae</taxon>
        <taxon>Streptophyta</taxon>
        <taxon>Embryophyta</taxon>
        <taxon>Tracheophyta</taxon>
        <taxon>Spermatophyta</taxon>
        <taxon>Magnoliopsida</taxon>
        <taxon>Liliopsida</taxon>
        <taxon>Poales</taxon>
        <taxon>Poaceae</taxon>
        <taxon>BOP clade</taxon>
        <taxon>Pooideae</taxon>
        <taxon>Triticodae</taxon>
        <taxon>Triticeae</taxon>
        <taxon>Triticinae</taxon>
        <taxon>Aegilops</taxon>
    </lineage>
</organism>
<keyword evidence="1" id="KW-0479">Metal-binding</keyword>
<evidence type="ECO:0000256" key="3">
    <source>
        <dbReference type="ARBA" id="ARBA00022771"/>
    </source>
</evidence>
<dbReference type="Proteomes" id="UP000015105">
    <property type="component" value="Chromosome 5D"/>
</dbReference>
<dbReference type="EnsemblPlants" id="AET5Gv20927300.1">
    <property type="protein sequence ID" value="AET5Gv20927300.1"/>
    <property type="gene ID" value="AET5Gv20927300"/>
</dbReference>
<keyword evidence="2" id="KW-0677">Repeat</keyword>
<dbReference type="Gramene" id="AET5Gv20927300.1">
    <property type="protein sequence ID" value="AET5Gv20927300.1"/>
    <property type="gene ID" value="AET5Gv20927300"/>
</dbReference>
<accession>A0A453LV33</accession>
<evidence type="ECO:0000256" key="4">
    <source>
        <dbReference type="ARBA" id="ARBA00022833"/>
    </source>
</evidence>
<evidence type="ECO:0000256" key="8">
    <source>
        <dbReference type="SAM" id="MobiDB-lite"/>
    </source>
</evidence>
<keyword evidence="6" id="KW-0804">Transcription</keyword>
<dbReference type="Gene3D" id="3.30.160.60">
    <property type="entry name" value="Classic Zinc Finger"/>
    <property type="match status" value="1"/>
</dbReference>
<reference evidence="10" key="3">
    <citation type="journal article" date="2017" name="Nature">
        <title>Genome sequence of the progenitor of the wheat D genome Aegilops tauschii.</title>
        <authorList>
            <person name="Luo M.C."/>
            <person name="Gu Y.Q."/>
            <person name="Puiu D."/>
            <person name="Wang H."/>
            <person name="Twardziok S.O."/>
            <person name="Deal K.R."/>
            <person name="Huo N."/>
            <person name="Zhu T."/>
            <person name="Wang L."/>
            <person name="Wang Y."/>
            <person name="McGuire P.E."/>
            <person name="Liu S."/>
            <person name="Long H."/>
            <person name="Ramasamy R.K."/>
            <person name="Rodriguez J.C."/>
            <person name="Van S.L."/>
            <person name="Yuan L."/>
            <person name="Wang Z."/>
            <person name="Xia Z."/>
            <person name="Xiao L."/>
            <person name="Anderson O.D."/>
            <person name="Ouyang S."/>
            <person name="Liang Y."/>
            <person name="Zimin A.V."/>
            <person name="Pertea G."/>
            <person name="Qi P."/>
            <person name="Bennetzen J.L."/>
            <person name="Dai X."/>
            <person name="Dawson M.W."/>
            <person name="Muller H.G."/>
            <person name="Kugler K."/>
            <person name="Rivarola-Duarte L."/>
            <person name="Spannagl M."/>
            <person name="Mayer K.F.X."/>
            <person name="Lu F.H."/>
            <person name="Bevan M.W."/>
            <person name="Leroy P."/>
            <person name="Li P."/>
            <person name="You F.M."/>
            <person name="Sun Q."/>
            <person name="Liu Z."/>
            <person name="Lyons E."/>
            <person name="Wicker T."/>
            <person name="Salzberg S.L."/>
            <person name="Devos K.M."/>
            <person name="Dvorak J."/>
        </authorList>
    </citation>
    <scope>NUCLEOTIDE SEQUENCE [LARGE SCALE GENOMIC DNA]</scope>
    <source>
        <strain evidence="10">cv. AL8/78</strain>
    </source>
</reference>
<evidence type="ECO:0000313" key="10">
    <source>
        <dbReference type="EnsemblPlants" id="AET5Gv20927300.1"/>
    </source>
</evidence>
<evidence type="ECO:0000256" key="5">
    <source>
        <dbReference type="ARBA" id="ARBA00023015"/>
    </source>
</evidence>
<evidence type="ECO:0000256" key="6">
    <source>
        <dbReference type="ARBA" id="ARBA00023163"/>
    </source>
</evidence>
<feature type="compositionally biased region" description="Basic residues" evidence="8">
    <location>
        <begin position="50"/>
        <end position="60"/>
    </location>
</feature>
<reference evidence="10" key="5">
    <citation type="journal article" date="2021" name="G3 (Bethesda)">
        <title>Aegilops tauschii genome assembly Aet v5.0 features greater sequence contiguity and improved annotation.</title>
        <authorList>
            <person name="Wang L."/>
            <person name="Zhu T."/>
            <person name="Rodriguez J.C."/>
            <person name="Deal K.R."/>
            <person name="Dubcovsky J."/>
            <person name="McGuire P.E."/>
            <person name="Lux T."/>
            <person name="Spannagl M."/>
            <person name="Mayer K.F.X."/>
            <person name="Baldrich P."/>
            <person name="Meyers B.C."/>
            <person name="Huo N."/>
            <person name="Gu Y.Q."/>
            <person name="Zhou H."/>
            <person name="Devos K.M."/>
            <person name="Bennetzen J.L."/>
            <person name="Unver T."/>
            <person name="Budak H."/>
            <person name="Gulick P.J."/>
            <person name="Galiba G."/>
            <person name="Kalapos B."/>
            <person name="Nelson D.R."/>
            <person name="Li P."/>
            <person name="You F.M."/>
            <person name="Luo M.C."/>
            <person name="Dvorak J."/>
        </authorList>
    </citation>
    <scope>NUCLEOTIDE SEQUENCE [LARGE SCALE GENOMIC DNA]</scope>
    <source>
        <strain evidence="10">cv. AL8/78</strain>
    </source>
</reference>
<dbReference type="GO" id="GO:0008270">
    <property type="term" value="F:zinc ion binding"/>
    <property type="evidence" value="ECO:0007669"/>
    <property type="project" value="UniProtKB-KW"/>
</dbReference>
<dbReference type="PROSITE" id="PS50157">
    <property type="entry name" value="ZINC_FINGER_C2H2_2"/>
    <property type="match status" value="2"/>
</dbReference>
<evidence type="ECO:0000256" key="1">
    <source>
        <dbReference type="ARBA" id="ARBA00022723"/>
    </source>
</evidence>
<dbReference type="GO" id="GO:0005634">
    <property type="term" value="C:nucleus"/>
    <property type="evidence" value="ECO:0007669"/>
    <property type="project" value="TreeGrafter"/>
</dbReference>
<evidence type="ECO:0000256" key="2">
    <source>
        <dbReference type="ARBA" id="ARBA00022737"/>
    </source>
</evidence>
<reference evidence="11" key="2">
    <citation type="journal article" date="2017" name="Nat. Plants">
        <title>The Aegilops tauschii genome reveals multiple impacts of transposons.</title>
        <authorList>
            <person name="Zhao G."/>
            <person name="Zou C."/>
            <person name="Li K."/>
            <person name="Wang K."/>
            <person name="Li T."/>
            <person name="Gao L."/>
            <person name="Zhang X."/>
            <person name="Wang H."/>
            <person name="Yang Z."/>
            <person name="Liu X."/>
            <person name="Jiang W."/>
            <person name="Mao L."/>
            <person name="Kong X."/>
            <person name="Jiao Y."/>
            <person name="Jia J."/>
        </authorList>
    </citation>
    <scope>NUCLEOTIDE SEQUENCE [LARGE SCALE GENOMIC DNA]</scope>
    <source>
        <strain evidence="11">cv. AL8/78</strain>
    </source>
</reference>
<dbReference type="PANTHER" id="PTHR45988:SF91">
    <property type="entry name" value="ZINC FINGER PROTEIN 1"/>
    <property type="match status" value="1"/>
</dbReference>
<keyword evidence="3 7" id="KW-0863">Zinc-finger</keyword>
<reference evidence="10" key="4">
    <citation type="submission" date="2019-03" db="UniProtKB">
        <authorList>
            <consortium name="EnsemblPlants"/>
        </authorList>
    </citation>
    <scope>IDENTIFICATION</scope>
</reference>
<keyword evidence="4" id="KW-0862">Zinc</keyword>
<dbReference type="SUPFAM" id="SSF57667">
    <property type="entry name" value="beta-beta-alpha zinc fingers"/>
    <property type="match status" value="1"/>
</dbReference>
<dbReference type="STRING" id="200361.A0A453LV33"/>
<dbReference type="AlphaFoldDB" id="A0A453LV33"/>
<dbReference type="PROSITE" id="PS00028">
    <property type="entry name" value="ZINC_FINGER_C2H2_1"/>
    <property type="match status" value="2"/>
</dbReference>
<protein>
    <recommendedName>
        <fullName evidence="9">C2H2-type domain-containing protein</fullName>
    </recommendedName>
</protein>
<dbReference type="Pfam" id="PF13912">
    <property type="entry name" value="zf-C2H2_6"/>
    <property type="match status" value="2"/>
</dbReference>
<feature type="domain" description="C2H2-type" evidence="9">
    <location>
        <begin position="233"/>
        <end position="255"/>
    </location>
</feature>
<keyword evidence="11" id="KW-1185">Reference proteome</keyword>
<dbReference type="InterPro" id="IPR013087">
    <property type="entry name" value="Znf_C2H2_type"/>
</dbReference>
<reference evidence="11" key="1">
    <citation type="journal article" date="2014" name="Science">
        <title>Ancient hybridizations among the ancestral genomes of bread wheat.</title>
        <authorList>
            <consortium name="International Wheat Genome Sequencing Consortium,"/>
            <person name="Marcussen T."/>
            <person name="Sandve S.R."/>
            <person name="Heier L."/>
            <person name="Spannagl M."/>
            <person name="Pfeifer M."/>
            <person name="Jakobsen K.S."/>
            <person name="Wulff B.B."/>
            <person name="Steuernagel B."/>
            <person name="Mayer K.F."/>
            <person name="Olsen O.A."/>
        </authorList>
    </citation>
    <scope>NUCLEOTIDE SEQUENCE [LARGE SCALE GENOMIC DNA]</scope>
    <source>
        <strain evidence="11">cv. AL8/78</strain>
    </source>
</reference>
<dbReference type="InterPro" id="IPR036236">
    <property type="entry name" value="Znf_C2H2_sf"/>
</dbReference>
<feature type="region of interest" description="Disordered" evidence="8">
    <location>
        <begin position="25"/>
        <end position="60"/>
    </location>
</feature>
<evidence type="ECO:0000256" key="7">
    <source>
        <dbReference type="PROSITE-ProRule" id="PRU00042"/>
    </source>
</evidence>
<proteinExistence type="predicted"/>
<feature type="domain" description="C2H2-type" evidence="9">
    <location>
        <begin position="163"/>
        <end position="190"/>
    </location>
</feature>
<evidence type="ECO:0000313" key="11">
    <source>
        <dbReference type="Proteomes" id="UP000015105"/>
    </source>
</evidence>
<feature type="region of interest" description="Disordered" evidence="8">
    <location>
        <begin position="96"/>
        <end position="127"/>
    </location>
</feature>
<evidence type="ECO:0000259" key="9">
    <source>
        <dbReference type="PROSITE" id="PS50157"/>
    </source>
</evidence>
<sequence>MLHLRRNFPRRRPPPRPHRFITLSLHHSLTPHPARARRTPKQPHSPTLSHRTRKKKKKRSSLSLLCLASFVTAMSSSAMEALHALIPEQHQRDVEAAAALSGATSGEESGHVLQGWAKRKRSRRQRSEEENLALCLLMLSRGGKQRVQAPQPEAFAAPVPAEFKCSVCGKSFSSYQALGGHKTSHRVKQPSPPADAAAAPLVALPAVAAVLPSAEPATSSTAASSDGTTNRVHRCSICQKEFPTGQALGGHKRKHYDGGVGAAASSTELLAAAAAESEVGSTGYGSSAARAFDLNIPAVPEFVWRPCAKGKMMWEDDEEVQSPLAFKKPRLLTA</sequence>
<name>A0A453LV33_AEGTS</name>
<dbReference type="GO" id="GO:0000976">
    <property type="term" value="F:transcription cis-regulatory region binding"/>
    <property type="evidence" value="ECO:0007669"/>
    <property type="project" value="TreeGrafter"/>
</dbReference>
<dbReference type="PANTHER" id="PTHR45988">
    <property type="entry name" value="C2H2 TYPE ZINC FINGER TRANSCRIPTION FACTOR FAMILY-RELATED"/>
    <property type="match status" value="1"/>
</dbReference>